<accession>A0A699W8S2</accession>
<feature type="non-terminal residue" evidence="2">
    <location>
        <position position="77"/>
    </location>
</feature>
<feature type="non-terminal residue" evidence="2">
    <location>
        <position position="1"/>
    </location>
</feature>
<comment type="caution">
    <text evidence="2">The sequence shown here is derived from an EMBL/GenBank/DDBJ whole genome shotgun (WGS) entry which is preliminary data.</text>
</comment>
<feature type="region of interest" description="Disordered" evidence="1">
    <location>
        <begin position="1"/>
        <end position="23"/>
    </location>
</feature>
<dbReference type="AlphaFoldDB" id="A0A699W8S2"/>
<protein>
    <submittedName>
        <fullName evidence="2">Uncharacterized protein</fullName>
    </submittedName>
</protein>
<evidence type="ECO:0000256" key="1">
    <source>
        <dbReference type="SAM" id="MobiDB-lite"/>
    </source>
</evidence>
<dbReference type="EMBL" id="BKCJ011538203">
    <property type="protein sequence ID" value="GFD40704.1"/>
    <property type="molecule type" value="Genomic_DNA"/>
</dbReference>
<gene>
    <name evidence="2" type="ORF">Tci_912673</name>
</gene>
<name>A0A699W8S2_TANCI</name>
<evidence type="ECO:0000313" key="2">
    <source>
        <dbReference type="EMBL" id="GFD40704.1"/>
    </source>
</evidence>
<proteinExistence type="predicted"/>
<sequence length="77" mass="8520">DKPKDDIGSKTVEEPVNKDDQAYRDELSRLMSQEKEASDVVDALRKEFKLGCMNQRGATKAGSTNNFNTISNLVNSA</sequence>
<organism evidence="2">
    <name type="scientific">Tanacetum cinerariifolium</name>
    <name type="common">Dalmatian daisy</name>
    <name type="synonym">Chrysanthemum cinerariifolium</name>
    <dbReference type="NCBI Taxonomy" id="118510"/>
    <lineage>
        <taxon>Eukaryota</taxon>
        <taxon>Viridiplantae</taxon>
        <taxon>Streptophyta</taxon>
        <taxon>Embryophyta</taxon>
        <taxon>Tracheophyta</taxon>
        <taxon>Spermatophyta</taxon>
        <taxon>Magnoliopsida</taxon>
        <taxon>eudicotyledons</taxon>
        <taxon>Gunneridae</taxon>
        <taxon>Pentapetalae</taxon>
        <taxon>asterids</taxon>
        <taxon>campanulids</taxon>
        <taxon>Asterales</taxon>
        <taxon>Asteraceae</taxon>
        <taxon>Asteroideae</taxon>
        <taxon>Anthemideae</taxon>
        <taxon>Anthemidinae</taxon>
        <taxon>Tanacetum</taxon>
    </lineage>
</organism>
<reference evidence="2" key="1">
    <citation type="journal article" date="2019" name="Sci. Rep.">
        <title>Draft genome of Tanacetum cinerariifolium, the natural source of mosquito coil.</title>
        <authorList>
            <person name="Yamashiro T."/>
            <person name="Shiraishi A."/>
            <person name="Satake H."/>
            <person name="Nakayama K."/>
        </authorList>
    </citation>
    <scope>NUCLEOTIDE SEQUENCE</scope>
</reference>